<dbReference type="EMBL" id="KY774314">
    <property type="protein sequence ID" value="ART31148.1"/>
    <property type="molecule type" value="Genomic_DNA"/>
</dbReference>
<geneLocation type="mitochondrion" evidence="1"/>
<gene>
    <name evidence="1" type="ORF">AEK19_MT0922</name>
</gene>
<organism evidence="1">
    <name type="scientific">Utricularia reniformis</name>
    <dbReference type="NCBI Taxonomy" id="192314"/>
    <lineage>
        <taxon>Eukaryota</taxon>
        <taxon>Viridiplantae</taxon>
        <taxon>Streptophyta</taxon>
        <taxon>Embryophyta</taxon>
        <taxon>Tracheophyta</taxon>
        <taxon>Spermatophyta</taxon>
        <taxon>Magnoliopsida</taxon>
        <taxon>eudicotyledons</taxon>
        <taxon>Gunneridae</taxon>
        <taxon>Pentapetalae</taxon>
        <taxon>asterids</taxon>
        <taxon>lamiids</taxon>
        <taxon>Lamiales</taxon>
        <taxon>Lentibulariaceae</taxon>
        <taxon>Utricularia</taxon>
    </lineage>
</organism>
<keyword evidence="1" id="KW-0496">Mitochondrion</keyword>
<accession>A0A1Y0B190</accession>
<dbReference type="AlphaFoldDB" id="A0A1Y0B190"/>
<evidence type="ECO:0000313" key="1">
    <source>
        <dbReference type="EMBL" id="ART31148.1"/>
    </source>
</evidence>
<proteinExistence type="predicted"/>
<reference evidence="1" key="1">
    <citation type="submission" date="2017-03" db="EMBL/GenBank/DDBJ databases">
        <title>The mitochondrial genome of the carnivorous plant Utricularia reniformis (Lentibulariaceae): structure, comparative analysis and evolutionary landmarks.</title>
        <authorList>
            <person name="Silva S.R."/>
            <person name="Alvarenga D.O."/>
            <person name="Michael T.P."/>
            <person name="Miranda V.F.O."/>
            <person name="Varani A.M."/>
        </authorList>
    </citation>
    <scope>NUCLEOTIDE SEQUENCE</scope>
</reference>
<protein>
    <submittedName>
        <fullName evidence="1">Uncharacterized protein</fullName>
    </submittedName>
</protein>
<name>A0A1Y0B190_9LAMI</name>
<sequence>MTPSFFQNLSRYFLIRRRPSPPASRLLWPYQHSIYPCLQNQIGKSPLLDVAFSPYRHRVRLR</sequence>